<evidence type="ECO:0000313" key="3">
    <source>
        <dbReference type="Proteomes" id="UP001161247"/>
    </source>
</evidence>
<dbReference type="Proteomes" id="UP001161247">
    <property type="component" value="Chromosome 1"/>
</dbReference>
<evidence type="ECO:0000313" key="2">
    <source>
        <dbReference type="EMBL" id="CAI9087883.1"/>
    </source>
</evidence>
<gene>
    <name evidence="2" type="ORF">OLC1_LOCUS596</name>
</gene>
<dbReference type="EMBL" id="OX459118">
    <property type="protein sequence ID" value="CAI9087883.1"/>
    <property type="molecule type" value="Genomic_DNA"/>
</dbReference>
<dbReference type="PANTHER" id="PTHR36806">
    <property type="entry name" value="ADENINE PHOSPHORIBOSYLTRANSFERASE"/>
    <property type="match status" value="1"/>
</dbReference>
<organism evidence="2 3">
    <name type="scientific">Oldenlandia corymbosa var. corymbosa</name>
    <dbReference type="NCBI Taxonomy" id="529605"/>
    <lineage>
        <taxon>Eukaryota</taxon>
        <taxon>Viridiplantae</taxon>
        <taxon>Streptophyta</taxon>
        <taxon>Embryophyta</taxon>
        <taxon>Tracheophyta</taxon>
        <taxon>Spermatophyta</taxon>
        <taxon>Magnoliopsida</taxon>
        <taxon>eudicotyledons</taxon>
        <taxon>Gunneridae</taxon>
        <taxon>Pentapetalae</taxon>
        <taxon>asterids</taxon>
        <taxon>lamiids</taxon>
        <taxon>Gentianales</taxon>
        <taxon>Rubiaceae</taxon>
        <taxon>Rubioideae</taxon>
        <taxon>Spermacoceae</taxon>
        <taxon>Hedyotis-Oldenlandia complex</taxon>
        <taxon>Oldenlandia</taxon>
    </lineage>
</organism>
<accession>A0AAV1BZU5</accession>
<dbReference type="AlphaFoldDB" id="A0AAV1BZU5"/>
<proteinExistence type="predicted"/>
<feature type="chain" id="PRO_5043852581" evidence="1">
    <location>
        <begin position="29"/>
        <end position="219"/>
    </location>
</feature>
<name>A0AAV1BZU5_OLDCO</name>
<keyword evidence="1" id="KW-0732">Signal</keyword>
<feature type="signal peptide" evidence="1">
    <location>
        <begin position="1"/>
        <end position="28"/>
    </location>
</feature>
<sequence>MPICPESSPVSVFLVLLILFYIPTPSYSFDFSLSRYRSLLSLSYSLTSRVANLRASRGEYAGAARARAVAEKIVSLQGLGFLKLTWKLGWDYLRNYAWRDLNTVSFSNLASAVSDLNELLNALNELSRVDSDSQRVAWVSQNYSRVLKVSRSLFIKLLKACRQSGPLRELVETMQKEVMEGEFLRDCLELGGNDLKGLTQILKDLASQYTASPSERAEL</sequence>
<evidence type="ECO:0000256" key="1">
    <source>
        <dbReference type="SAM" id="SignalP"/>
    </source>
</evidence>
<keyword evidence="3" id="KW-1185">Reference proteome</keyword>
<protein>
    <submittedName>
        <fullName evidence="2">OLC1v1022071C1</fullName>
    </submittedName>
</protein>
<reference evidence="2" key="1">
    <citation type="submission" date="2023-03" db="EMBL/GenBank/DDBJ databases">
        <authorList>
            <person name="Julca I."/>
        </authorList>
    </citation>
    <scope>NUCLEOTIDE SEQUENCE</scope>
</reference>